<accession>A0ABT3CTZ9</accession>
<comment type="caution">
    <text evidence="1">The sequence shown here is derived from an EMBL/GenBank/DDBJ whole genome shotgun (WGS) entry which is preliminary data.</text>
</comment>
<organism evidence="1 2">
    <name type="scientific">Reichenbachiella ulvae</name>
    <dbReference type="NCBI Taxonomy" id="2980104"/>
    <lineage>
        <taxon>Bacteria</taxon>
        <taxon>Pseudomonadati</taxon>
        <taxon>Bacteroidota</taxon>
        <taxon>Cytophagia</taxon>
        <taxon>Cytophagales</taxon>
        <taxon>Reichenbachiellaceae</taxon>
        <taxon>Reichenbachiella</taxon>
    </lineage>
</organism>
<protein>
    <submittedName>
        <fullName evidence="1">Uncharacterized protein</fullName>
    </submittedName>
</protein>
<sequence>MRNLLNLLSVVLLSLTVISCGGKKSGEESQVTTANVKEVVEREFDYPIPTSFEVTSLLQDADAAYVLNITNPVENVDKYETQRSKALNLGIYGADLSYASTYNMHEETLAILEASKKLIDGLDVPGVFNEKMLKRVNENLDNQDSLILIITESFYNTYEKLNQTGQEKISFLVVAASWIEGLYITTQLAISSNYDKRLMAIVAEQKTAANILAETAAKYQDDEDVNAVAPLINFMKLTYEGVDPAVGITEGQLDDIMDNVSMTRNKITG</sequence>
<name>A0ABT3CTZ9_9BACT</name>
<dbReference type="Proteomes" id="UP001300692">
    <property type="component" value="Unassembled WGS sequence"/>
</dbReference>
<gene>
    <name evidence="1" type="ORF">N7U62_10330</name>
</gene>
<reference evidence="1 2" key="1">
    <citation type="submission" date="2022-10" db="EMBL/GenBank/DDBJ databases">
        <title>Comparative genomics and taxonomic characterization of three novel marine species of genus Reichenbachiella exhibiting antioxidant and polysaccharide degradation activities.</title>
        <authorList>
            <person name="Muhammad N."/>
            <person name="Lee Y.-J."/>
            <person name="Ko J."/>
            <person name="Kim S.-G."/>
        </authorList>
    </citation>
    <scope>NUCLEOTIDE SEQUENCE [LARGE SCALE GENOMIC DNA]</scope>
    <source>
        <strain evidence="1 2">ABR2-5</strain>
    </source>
</reference>
<dbReference type="PROSITE" id="PS51257">
    <property type="entry name" value="PROKAR_LIPOPROTEIN"/>
    <property type="match status" value="1"/>
</dbReference>
<proteinExistence type="predicted"/>
<dbReference type="RefSeq" id="WP_264137888.1">
    <property type="nucleotide sequence ID" value="NZ_JAOYOD010000001.1"/>
</dbReference>
<keyword evidence="2" id="KW-1185">Reference proteome</keyword>
<evidence type="ECO:0000313" key="2">
    <source>
        <dbReference type="Proteomes" id="UP001300692"/>
    </source>
</evidence>
<dbReference type="EMBL" id="JAOYOD010000001">
    <property type="protein sequence ID" value="MCV9387061.1"/>
    <property type="molecule type" value="Genomic_DNA"/>
</dbReference>
<evidence type="ECO:0000313" key="1">
    <source>
        <dbReference type="EMBL" id="MCV9387061.1"/>
    </source>
</evidence>